<evidence type="ECO:0000313" key="3">
    <source>
        <dbReference type="Proteomes" id="UP000830542"/>
    </source>
</evidence>
<dbReference type="RefSeq" id="WP_244706539.1">
    <property type="nucleotide sequence ID" value="NZ_BAAADN010000024.1"/>
</dbReference>
<dbReference type="Proteomes" id="UP000830542">
    <property type="component" value="Plasmid unnamed3"/>
</dbReference>
<dbReference type="AlphaFoldDB" id="A0AAX3AVB2"/>
<keyword evidence="3" id="KW-1185">Reference proteome</keyword>
<gene>
    <name evidence="2" type="ORF">MUK72_17960</name>
</gene>
<sequence length="85" mass="9661">MGRVELSESTMTDGSEQPLLDEDVCCPGCDTTRLWMYFDGPPEDVDALATCPNCGTHILGFDSISDEQTQEWDQFLRDVHWKNYP</sequence>
<accession>A0AAX3AVB2</accession>
<evidence type="ECO:0008006" key="4">
    <source>
        <dbReference type="Google" id="ProtNLM"/>
    </source>
</evidence>
<dbReference type="GeneID" id="71763774"/>
<keyword evidence="2" id="KW-0614">Plasmid</keyword>
<name>A0AAX3AVB2_HALDO</name>
<geneLocation type="plasmid" evidence="2 3">
    <name>unnamed3</name>
</geneLocation>
<protein>
    <recommendedName>
        <fullName evidence="4">Small CPxCG-related zinc finger protein</fullName>
    </recommendedName>
</protein>
<feature type="region of interest" description="Disordered" evidence="1">
    <location>
        <begin position="1"/>
        <end position="21"/>
    </location>
</feature>
<reference evidence="2" key="1">
    <citation type="submission" date="2022-04" db="EMBL/GenBank/DDBJ databases">
        <title>Sequencing and genomic assembly of Halococcus dombrowskii.</title>
        <authorList>
            <person name="Lim S.W."/>
            <person name="MacLea K.S."/>
        </authorList>
    </citation>
    <scope>NUCLEOTIDE SEQUENCE</scope>
    <source>
        <strain evidence="2">H4</strain>
        <plasmid evidence="2">unnamed3</plasmid>
    </source>
</reference>
<proteinExistence type="predicted"/>
<dbReference type="EMBL" id="CP095008">
    <property type="protein sequence ID" value="UOO97152.1"/>
    <property type="molecule type" value="Genomic_DNA"/>
</dbReference>
<dbReference type="KEGG" id="hdo:MUK72_17960"/>
<evidence type="ECO:0000313" key="2">
    <source>
        <dbReference type="EMBL" id="UOO97152.1"/>
    </source>
</evidence>
<evidence type="ECO:0000256" key="1">
    <source>
        <dbReference type="SAM" id="MobiDB-lite"/>
    </source>
</evidence>
<organism evidence="2 3">
    <name type="scientific">Halococcus dombrowskii</name>
    <dbReference type="NCBI Taxonomy" id="179637"/>
    <lineage>
        <taxon>Archaea</taxon>
        <taxon>Methanobacteriati</taxon>
        <taxon>Methanobacteriota</taxon>
        <taxon>Stenosarchaea group</taxon>
        <taxon>Halobacteria</taxon>
        <taxon>Halobacteriales</taxon>
        <taxon>Halococcaceae</taxon>
        <taxon>Halococcus</taxon>
    </lineage>
</organism>